<comment type="caution">
    <text evidence="1">The sequence shown here is derived from an EMBL/GenBank/DDBJ whole genome shotgun (WGS) entry which is preliminary data.</text>
</comment>
<keyword evidence="2" id="KW-1185">Reference proteome</keyword>
<proteinExistence type="predicted"/>
<evidence type="ECO:0000313" key="2">
    <source>
        <dbReference type="Proteomes" id="UP001141806"/>
    </source>
</evidence>
<dbReference type="EMBL" id="JAMYWD010000005">
    <property type="protein sequence ID" value="KAJ4970741.1"/>
    <property type="molecule type" value="Genomic_DNA"/>
</dbReference>
<protein>
    <submittedName>
        <fullName evidence="1">Uncharacterized protein</fullName>
    </submittedName>
</protein>
<dbReference type="AlphaFoldDB" id="A0A9Q0KI64"/>
<name>A0A9Q0KI64_9MAGN</name>
<accession>A0A9Q0KI64</accession>
<reference evidence="1" key="1">
    <citation type="journal article" date="2023" name="Plant J.">
        <title>The genome of the king protea, Protea cynaroides.</title>
        <authorList>
            <person name="Chang J."/>
            <person name="Duong T.A."/>
            <person name="Schoeman C."/>
            <person name="Ma X."/>
            <person name="Roodt D."/>
            <person name="Barker N."/>
            <person name="Li Z."/>
            <person name="Van de Peer Y."/>
            <person name="Mizrachi E."/>
        </authorList>
    </citation>
    <scope>NUCLEOTIDE SEQUENCE</scope>
    <source>
        <tissue evidence="1">Young leaves</tissue>
    </source>
</reference>
<evidence type="ECO:0000313" key="1">
    <source>
        <dbReference type="EMBL" id="KAJ4970741.1"/>
    </source>
</evidence>
<sequence length="175" mass="20109">MVGVPKPETPLLRWVFTTDKLEPNPKHDGQMFEYPLMAPARGMEGGSGTKRGWDAEEEENTLYVRIDMLGLGKELIFGTPANEIHDFLILLSFSSFFPFIQRCSFLQRIRSTRIPFDLRKYNRFLDVLMKRSHCVIPSIELLILQCFNSPNACSHDPSFACQTHSLFFTTIVAYL</sequence>
<dbReference type="Proteomes" id="UP001141806">
    <property type="component" value="Unassembled WGS sequence"/>
</dbReference>
<dbReference type="OrthoDB" id="1431247at2759"/>
<organism evidence="1 2">
    <name type="scientific">Protea cynaroides</name>
    <dbReference type="NCBI Taxonomy" id="273540"/>
    <lineage>
        <taxon>Eukaryota</taxon>
        <taxon>Viridiplantae</taxon>
        <taxon>Streptophyta</taxon>
        <taxon>Embryophyta</taxon>
        <taxon>Tracheophyta</taxon>
        <taxon>Spermatophyta</taxon>
        <taxon>Magnoliopsida</taxon>
        <taxon>Proteales</taxon>
        <taxon>Proteaceae</taxon>
        <taxon>Protea</taxon>
    </lineage>
</organism>
<gene>
    <name evidence="1" type="ORF">NE237_003840</name>
</gene>